<dbReference type="Gene3D" id="3.40.640.10">
    <property type="entry name" value="Type I PLP-dependent aspartate aminotransferase-like (Major domain)"/>
    <property type="match status" value="1"/>
</dbReference>
<keyword evidence="9" id="KW-0028">Amino-acid biosynthesis</keyword>
<comment type="similarity">
    <text evidence="3 9">Belongs to the class-II pyridoxal-phosphate-dependent aminotransferase family. Histidinol-phosphate aminotransferase subfamily.</text>
</comment>
<evidence type="ECO:0000313" key="12">
    <source>
        <dbReference type="Proteomes" id="UP001165427"/>
    </source>
</evidence>
<evidence type="ECO:0000259" key="10">
    <source>
        <dbReference type="Pfam" id="PF00155"/>
    </source>
</evidence>
<dbReference type="PANTHER" id="PTHR43643">
    <property type="entry name" value="HISTIDINOL-PHOSPHATE AMINOTRANSFERASE 2"/>
    <property type="match status" value="1"/>
</dbReference>
<feature type="domain" description="Aminotransferase class I/classII large" evidence="10">
    <location>
        <begin position="35"/>
        <end position="360"/>
    </location>
</feature>
<dbReference type="InterPro" id="IPR001917">
    <property type="entry name" value="Aminotrans_II_pyridoxalP_BS"/>
</dbReference>
<evidence type="ECO:0000256" key="3">
    <source>
        <dbReference type="ARBA" id="ARBA00007970"/>
    </source>
</evidence>
<keyword evidence="9" id="KW-0368">Histidine biosynthesis</keyword>
<evidence type="ECO:0000313" key="11">
    <source>
        <dbReference type="EMBL" id="MCJ8500804.1"/>
    </source>
</evidence>
<keyword evidence="6 9" id="KW-0808">Transferase</keyword>
<dbReference type="CDD" id="cd00609">
    <property type="entry name" value="AAT_like"/>
    <property type="match status" value="1"/>
</dbReference>
<dbReference type="InterPro" id="IPR004839">
    <property type="entry name" value="Aminotransferase_I/II_large"/>
</dbReference>
<dbReference type="PANTHER" id="PTHR43643:SF3">
    <property type="entry name" value="HISTIDINOL-PHOSPHATE AMINOTRANSFERASE"/>
    <property type="match status" value="1"/>
</dbReference>
<dbReference type="InterPro" id="IPR015421">
    <property type="entry name" value="PyrdxlP-dep_Trfase_major"/>
</dbReference>
<dbReference type="InterPro" id="IPR005861">
    <property type="entry name" value="HisP_aminotrans"/>
</dbReference>
<proteinExistence type="inferred from homology"/>
<feature type="modified residue" description="N6-(pyridoxal phosphate)lysine" evidence="9">
    <location>
        <position position="227"/>
    </location>
</feature>
<dbReference type="RefSeq" id="WP_246906301.1">
    <property type="nucleotide sequence ID" value="NZ_JALJRB010000008.1"/>
</dbReference>
<evidence type="ECO:0000256" key="1">
    <source>
        <dbReference type="ARBA" id="ARBA00001933"/>
    </source>
</evidence>
<dbReference type="EC" id="2.6.1.9" evidence="9"/>
<comment type="subunit">
    <text evidence="4 9">Homodimer.</text>
</comment>
<dbReference type="HAMAP" id="MF_01023">
    <property type="entry name" value="HisC_aminotrans_2"/>
    <property type="match status" value="1"/>
</dbReference>
<gene>
    <name evidence="9 11" type="primary">hisC</name>
    <name evidence="11" type="ORF">MRX98_09500</name>
</gene>
<name>A0AA41UJ57_9BACT</name>
<keyword evidence="7 9" id="KW-0663">Pyridoxal phosphate</keyword>
<comment type="pathway">
    <text evidence="2 9">Amino-acid biosynthesis; L-histidine biosynthesis; L-histidine from 5-phospho-alpha-D-ribose 1-diphosphate: step 7/9.</text>
</comment>
<dbReference type="GO" id="GO:0000105">
    <property type="term" value="P:L-histidine biosynthetic process"/>
    <property type="evidence" value="ECO:0007669"/>
    <property type="project" value="UniProtKB-UniRule"/>
</dbReference>
<comment type="cofactor">
    <cofactor evidence="1 9">
        <name>pyridoxal 5'-phosphate</name>
        <dbReference type="ChEBI" id="CHEBI:597326"/>
    </cofactor>
</comment>
<evidence type="ECO:0000256" key="5">
    <source>
        <dbReference type="ARBA" id="ARBA00022576"/>
    </source>
</evidence>
<dbReference type="EMBL" id="JALJRB010000008">
    <property type="protein sequence ID" value="MCJ8500804.1"/>
    <property type="molecule type" value="Genomic_DNA"/>
</dbReference>
<dbReference type="Gene3D" id="3.90.1150.10">
    <property type="entry name" value="Aspartate Aminotransferase, domain 1"/>
    <property type="match status" value="1"/>
</dbReference>
<dbReference type="InterPro" id="IPR050106">
    <property type="entry name" value="HistidinolP_aminotransfase"/>
</dbReference>
<evidence type="ECO:0000256" key="9">
    <source>
        <dbReference type="HAMAP-Rule" id="MF_01023"/>
    </source>
</evidence>
<evidence type="ECO:0000256" key="8">
    <source>
        <dbReference type="ARBA" id="ARBA00047481"/>
    </source>
</evidence>
<dbReference type="AlphaFoldDB" id="A0AA41UJ57"/>
<dbReference type="GO" id="GO:0004400">
    <property type="term" value="F:histidinol-phosphate transaminase activity"/>
    <property type="evidence" value="ECO:0007669"/>
    <property type="project" value="UniProtKB-UniRule"/>
</dbReference>
<sequence>MTAGRPPVPAYIQKIAPYVPGKPIETLEREYGITDSIKLASNENPLGPSPKALAAIARDVDKLHRYPDGAGHTLVHALAEHLNVLPEQILPGNGSDDLLGMLARVLLQPGDEVVIPDPSFLMYTIVAQSAGAVTVNVPLKDLAMDLPAMLSCVGPRTRMVFICQPNNPTATVVGRAAFENFLSALPEQVVVVVDEAYFEFVRDTDCACGLHYLDATPSVVTLRTFSKAYGLAGLRVGYGVMPAQLVQWLQRVRMPFNVNSLAQSGAVAALSDTAFLARTLDVVHGGLDFFYRELTRRGIPYFPSQANFFLIDVGRPADTVFEALLHQGVIVRSMRAYGFPTYIRVSVGLPEENQRFLNALDKVLAEGK</sequence>
<dbReference type="PROSITE" id="PS00599">
    <property type="entry name" value="AA_TRANSFER_CLASS_2"/>
    <property type="match status" value="1"/>
</dbReference>
<comment type="catalytic activity">
    <reaction evidence="8 9">
        <text>L-histidinol phosphate + 2-oxoglutarate = 3-(imidazol-4-yl)-2-oxopropyl phosphate + L-glutamate</text>
        <dbReference type="Rhea" id="RHEA:23744"/>
        <dbReference type="ChEBI" id="CHEBI:16810"/>
        <dbReference type="ChEBI" id="CHEBI:29985"/>
        <dbReference type="ChEBI" id="CHEBI:57766"/>
        <dbReference type="ChEBI" id="CHEBI:57980"/>
        <dbReference type="EC" id="2.6.1.9"/>
    </reaction>
</comment>
<evidence type="ECO:0000256" key="2">
    <source>
        <dbReference type="ARBA" id="ARBA00005011"/>
    </source>
</evidence>
<evidence type="ECO:0000256" key="7">
    <source>
        <dbReference type="ARBA" id="ARBA00022898"/>
    </source>
</evidence>
<dbReference type="Pfam" id="PF00155">
    <property type="entry name" value="Aminotran_1_2"/>
    <property type="match status" value="1"/>
</dbReference>
<comment type="caution">
    <text evidence="11">The sequence shown here is derived from an EMBL/GenBank/DDBJ whole genome shotgun (WGS) entry which is preliminary data.</text>
</comment>
<dbReference type="InterPro" id="IPR015424">
    <property type="entry name" value="PyrdxlP-dep_Trfase"/>
</dbReference>
<dbReference type="SUPFAM" id="SSF53383">
    <property type="entry name" value="PLP-dependent transferases"/>
    <property type="match status" value="1"/>
</dbReference>
<accession>A0AA41UJ57</accession>
<dbReference type="InterPro" id="IPR015422">
    <property type="entry name" value="PyrdxlP-dep_Trfase_small"/>
</dbReference>
<organism evidence="11 12">
    <name type="scientific">Desulfatitalea alkaliphila</name>
    <dbReference type="NCBI Taxonomy" id="2929485"/>
    <lineage>
        <taxon>Bacteria</taxon>
        <taxon>Pseudomonadati</taxon>
        <taxon>Thermodesulfobacteriota</taxon>
        <taxon>Desulfobacteria</taxon>
        <taxon>Desulfobacterales</taxon>
        <taxon>Desulfosarcinaceae</taxon>
        <taxon>Desulfatitalea</taxon>
    </lineage>
</organism>
<dbReference type="Proteomes" id="UP001165427">
    <property type="component" value="Unassembled WGS sequence"/>
</dbReference>
<protein>
    <recommendedName>
        <fullName evidence="9">Histidinol-phosphate aminotransferase</fullName>
        <ecNumber evidence="9">2.6.1.9</ecNumber>
    </recommendedName>
    <alternativeName>
        <fullName evidence="9">Imidazole acetol-phosphate transaminase</fullName>
    </alternativeName>
</protein>
<evidence type="ECO:0000256" key="6">
    <source>
        <dbReference type="ARBA" id="ARBA00022679"/>
    </source>
</evidence>
<keyword evidence="5 9" id="KW-0032">Aminotransferase</keyword>
<keyword evidence="12" id="KW-1185">Reference proteome</keyword>
<dbReference type="GO" id="GO:0030170">
    <property type="term" value="F:pyridoxal phosphate binding"/>
    <property type="evidence" value="ECO:0007669"/>
    <property type="project" value="InterPro"/>
</dbReference>
<evidence type="ECO:0000256" key="4">
    <source>
        <dbReference type="ARBA" id="ARBA00011738"/>
    </source>
</evidence>
<dbReference type="NCBIfam" id="TIGR01141">
    <property type="entry name" value="hisC"/>
    <property type="match status" value="1"/>
</dbReference>
<reference evidence="11" key="1">
    <citation type="submission" date="2022-04" db="EMBL/GenBank/DDBJ databases">
        <title>Desulfatitalea alkaliphila sp. nov., a novel anaerobic sulfate-reducing bacterium isolated from terrestrial mud volcano, Taman Peninsula, Russia.</title>
        <authorList>
            <person name="Khomyakova M.A."/>
            <person name="Merkel A.Y."/>
            <person name="Slobodkin A.I."/>
        </authorList>
    </citation>
    <scope>NUCLEOTIDE SEQUENCE</scope>
    <source>
        <strain evidence="11">M08but</strain>
    </source>
</reference>